<name>A0A0P0GNG6_9BACE</name>
<evidence type="ECO:0000313" key="10">
    <source>
        <dbReference type="Proteomes" id="UP000448877"/>
    </source>
</evidence>
<dbReference type="InterPro" id="IPR039935">
    <property type="entry name" value="YML079W-like"/>
</dbReference>
<evidence type="ECO:0000313" key="2">
    <source>
        <dbReference type="EMBL" id="ALJ59446.1"/>
    </source>
</evidence>
<dbReference type="EMBL" id="QRVJ01000003">
    <property type="protein sequence ID" value="RGS38618.1"/>
    <property type="molecule type" value="Genomic_DNA"/>
</dbReference>
<reference evidence="6 8" key="2">
    <citation type="submission" date="2018-08" db="EMBL/GenBank/DDBJ databases">
        <title>A genome reference for cultivated species of the human gut microbiota.</title>
        <authorList>
            <person name="Zou Y."/>
            <person name="Xue W."/>
            <person name="Luo G."/>
        </authorList>
    </citation>
    <scope>NUCLEOTIDE SEQUENCE [LARGE SCALE GENOMIC DNA]</scope>
    <source>
        <strain evidence="6 8">AF22-3AC</strain>
    </source>
</reference>
<dbReference type="InterPro" id="IPR009327">
    <property type="entry name" value="Cupin_DUF985"/>
</dbReference>
<dbReference type="EMBL" id="VVYW01000015">
    <property type="protein sequence ID" value="KAA5406292.1"/>
    <property type="molecule type" value="Genomic_DNA"/>
</dbReference>
<dbReference type="Gene3D" id="2.60.120.10">
    <property type="entry name" value="Jelly Rolls"/>
    <property type="match status" value="1"/>
</dbReference>
<proteinExistence type="predicted"/>
<dbReference type="AlphaFoldDB" id="A0A0P0GNG6"/>
<evidence type="ECO:0000313" key="3">
    <source>
        <dbReference type="EMBL" id="KAA5406292.1"/>
    </source>
</evidence>
<dbReference type="eggNOG" id="COG3542">
    <property type="taxonomic scope" value="Bacteria"/>
</dbReference>
<reference evidence="2 7" key="1">
    <citation type="journal article" date="2015" name="Science">
        <title>Genetic determinants of in vivo fitness and diet responsiveness in multiple human gut Bacteroides.</title>
        <authorList>
            <person name="Wu M."/>
            <person name="McNulty N.P."/>
            <person name="Rodionov D.A."/>
            <person name="Khoroshkin M.S."/>
            <person name="Griffin N.W."/>
            <person name="Cheng J."/>
            <person name="Latreille P."/>
            <person name="Kerstetter R.A."/>
            <person name="Terrapon N."/>
            <person name="Henrissat B."/>
            <person name="Osterman A.L."/>
            <person name="Gordon J.I."/>
        </authorList>
    </citation>
    <scope>NUCLEOTIDE SEQUENCE [LARGE SCALE GENOMIC DNA]</scope>
    <source>
        <strain evidence="2 7">WH2</strain>
    </source>
</reference>
<dbReference type="InterPro" id="IPR011051">
    <property type="entry name" value="RmlC_Cupin_sf"/>
</dbReference>
<dbReference type="Proteomes" id="UP000448877">
    <property type="component" value="Unassembled WGS sequence"/>
</dbReference>
<dbReference type="KEGG" id="bcel:BcellWH2_02205"/>
<evidence type="ECO:0000313" key="5">
    <source>
        <dbReference type="EMBL" id="MDT4509652.1"/>
    </source>
</evidence>
<dbReference type="CDD" id="cd06121">
    <property type="entry name" value="cupin_YML079wp"/>
    <property type="match status" value="1"/>
</dbReference>
<dbReference type="InterPro" id="IPR014710">
    <property type="entry name" value="RmlC-like_jellyroll"/>
</dbReference>
<evidence type="ECO:0000313" key="8">
    <source>
        <dbReference type="Proteomes" id="UP000283341"/>
    </source>
</evidence>
<organism evidence="2 7">
    <name type="scientific">Bacteroides cellulosilyticus</name>
    <dbReference type="NCBI Taxonomy" id="246787"/>
    <lineage>
        <taxon>Bacteria</taxon>
        <taxon>Pseudomonadati</taxon>
        <taxon>Bacteroidota</taxon>
        <taxon>Bacteroidia</taxon>
        <taxon>Bacteroidales</taxon>
        <taxon>Bacteroidaceae</taxon>
        <taxon>Bacteroides</taxon>
    </lineage>
</organism>
<sequence>MKAIDWINHLNMSRHPEGGYYKEIFRSEKLVDNDKSAMTSIYYLLENEDKSAFHRLTSPEVWYYHAGYPLMLHVIHPDGRLVTHLMTADFSGEQQVAIEPGCWFAAELPSHFGYALVSCAVAPGFTFDDFELGTFNRLSKLYPDHEDLLKRLCQ</sequence>
<evidence type="ECO:0000313" key="4">
    <source>
        <dbReference type="EMBL" id="KAA5413372.1"/>
    </source>
</evidence>
<gene>
    <name evidence="2" type="ORF">BcellWH2_02205</name>
    <name evidence="6" type="ORF">DWX97_06505</name>
    <name evidence="4" type="ORF">F2Y81_23220</name>
    <name evidence="3" type="ORF">F2Y86_17500</name>
    <name evidence="5" type="ORF">RO785_01495</name>
</gene>
<dbReference type="PATRIC" id="fig|246787.4.peg.2267"/>
<dbReference type="EMBL" id="JAVSNH010000001">
    <property type="protein sequence ID" value="MDT4509652.1"/>
    <property type="molecule type" value="Genomic_DNA"/>
</dbReference>
<dbReference type="PANTHER" id="PTHR33387">
    <property type="entry name" value="RMLC-LIKE JELLY ROLL FOLD PROTEIN"/>
    <property type="match status" value="1"/>
</dbReference>
<dbReference type="SUPFAM" id="SSF51182">
    <property type="entry name" value="RmlC-like cupins"/>
    <property type="match status" value="1"/>
</dbReference>
<dbReference type="GeneID" id="66306432"/>
<dbReference type="EMBL" id="VVYV01000053">
    <property type="protein sequence ID" value="KAA5413372.1"/>
    <property type="molecule type" value="Genomic_DNA"/>
</dbReference>
<evidence type="ECO:0000313" key="6">
    <source>
        <dbReference type="EMBL" id="RGS38618.1"/>
    </source>
</evidence>
<protein>
    <submittedName>
        <fullName evidence="3">Cupin domain-containing protein</fullName>
    </submittedName>
</protein>
<dbReference type="STRING" id="246787.BcellWH2_02205"/>
<accession>A0A0P0GNG6</accession>
<dbReference type="RefSeq" id="WP_007210669.1">
    <property type="nucleotide sequence ID" value="NZ_CABMLT010000002.1"/>
</dbReference>
<reference evidence="9 10" key="3">
    <citation type="journal article" date="2019" name="Nat. Med.">
        <title>A library of human gut bacterial isolates paired with longitudinal multiomics data enables mechanistic microbiome research.</title>
        <authorList>
            <person name="Poyet M."/>
            <person name="Groussin M."/>
            <person name="Gibbons S.M."/>
            <person name="Avila-Pacheco J."/>
            <person name="Jiang X."/>
            <person name="Kearney S.M."/>
            <person name="Perrotta A.R."/>
            <person name="Berdy B."/>
            <person name="Zhao S."/>
            <person name="Lieberman T.D."/>
            <person name="Swanson P.K."/>
            <person name="Smith M."/>
            <person name="Roesemann S."/>
            <person name="Alexander J.E."/>
            <person name="Rich S.A."/>
            <person name="Livny J."/>
            <person name="Vlamakis H."/>
            <person name="Clish C."/>
            <person name="Bullock K."/>
            <person name="Deik A."/>
            <person name="Scott J."/>
            <person name="Pierce K.A."/>
            <person name="Xavier R.J."/>
            <person name="Alm E.J."/>
        </authorList>
    </citation>
    <scope>NUCLEOTIDE SEQUENCE [LARGE SCALE GENOMIC DNA]</scope>
    <source>
        <strain evidence="4 10">BIOML-A6</strain>
        <strain evidence="3 9">BIOML-A7</strain>
    </source>
</reference>
<evidence type="ECO:0000313" key="7">
    <source>
        <dbReference type="Proteomes" id="UP000061809"/>
    </source>
</evidence>
<dbReference type="EMBL" id="CP012801">
    <property type="protein sequence ID" value="ALJ59446.1"/>
    <property type="molecule type" value="Genomic_DNA"/>
</dbReference>
<feature type="domain" description="DUF985" evidence="1">
    <location>
        <begin position="5"/>
        <end position="132"/>
    </location>
</feature>
<dbReference type="Proteomes" id="UP001266995">
    <property type="component" value="Unassembled WGS sequence"/>
</dbReference>
<dbReference type="Proteomes" id="UP000061809">
    <property type="component" value="Chromosome"/>
</dbReference>
<dbReference type="Proteomes" id="UP000325055">
    <property type="component" value="Unassembled WGS sequence"/>
</dbReference>
<dbReference type="Proteomes" id="UP000283341">
    <property type="component" value="Unassembled WGS sequence"/>
</dbReference>
<evidence type="ECO:0000313" key="9">
    <source>
        <dbReference type="Proteomes" id="UP000325055"/>
    </source>
</evidence>
<dbReference type="PANTHER" id="PTHR33387:SF3">
    <property type="entry name" value="DUF985 DOMAIN-CONTAINING PROTEIN"/>
    <property type="match status" value="1"/>
</dbReference>
<dbReference type="Pfam" id="PF06172">
    <property type="entry name" value="Cupin_5"/>
    <property type="match status" value="1"/>
</dbReference>
<reference evidence="5" key="4">
    <citation type="submission" date="2023-08" db="EMBL/GenBank/DDBJ databases">
        <title>Reintroducing virulent viruses to syntetic microbiomes.</title>
        <authorList>
            <person name="Wilde J."/>
            <person name="Boyes R."/>
            <person name="Robinson A.V."/>
            <person name="Daisley B.A."/>
            <person name="Allen-Vercoe E."/>
        </authorList>
    </citation>
    <scope>NUCLEOTIDE SEQUENCE</scope>
    <source>
        <strain evidence="5">225I_12FAA</strain>
    </source>
</reference>
<evidence type="ECO:0000259" key="1">
    <source>
        <dbReference type="Pfam" id="PF06172"/>
    </source>
</evidence>